<dbReference type="InterPro" id="IPR018200">
    <property type="entry name" value="USP_CS"/>
</dbReference>
<dbReference type="GO" id="GO:0043161">
    <property type="term" value="P:proteasome-mediated ubiquitin-dependent protein catabolic process"/>
    <property type="evidence" value="ECO:0007669"/>
    <property type="project" value="InterPro"/>
</dbReference>
<keyword evidence="7" id="KW-0175">Coiled coil</keyword>
<dbReference type="Gene3D" id="3.90.70.10">
    <property type="entry name" value="Cysteine proteinases"/>
    <property type="match status" value="1"/>
</dbReference>
<dbReference type="PANTHER" id="PTHR43982">
    <property type="entry name" value="UBIQUITIN CARBOXYL-TERMINAL HYDROLASE"/>
    <property type="match status" value="1"/>
</dbReference>
<dbReference type="AlphaFoldDB" id="A0A1E3PMP0"/>
<evidence type="ECO:0000256" key="4">
    <source>
        <dbReference type="ARBA" id="ARBA00022786"/>
    </source>
</evidence>
<keyword evidence="5" id="KW-0378">Hydrolase</keyword>
<reference evidence="9 10" key="1">
    <citation type="journal article" date="2016" name="Proc. Natl. Acad. Sci. U.S.A.">
        <title>Comparative genomics of biotechnologically important yeasts.</title>
        <authorList>
            <person name="Riley R."/>
            <person name="Haridas S."/>
            <person name="Wolfe K.H."/>
            <person name="Lopes M.R."/>
            <person name="Hittinger C.T."/>
            <person name="Goeker M."/>
            <person name="Salamov A.A."/>
            <person name="Wisecaver J.H."/>
            <person name="Long T.M."/>
            <person name="Calvey C.H."/>
            <person name="Aerts A.L."/>
            <person name="Barry K.W."/>
            <person name="Choi C."/>
            <person name="Clum A."/>
            <person name="Coughlan A.Y."/>
            <person name="Deshpande S."/>
            <person name="Douglass A.P."/>
            <person name="Hanson S.J."/>
            <person name="Klenk H.-P."/>
            <person name="LaButti K.M."/>
            <person name="Lapidus A."/>
            <person name="Lindquist E.A."/>
            <person name="Lipzen A.M."/>
            <person name="Meier-Kolthoff J.P."/>
            <person name="Ohm R.A."/>
            <person name="Otillar R.P."/>
            <person name="Pangilinan J.L."/>
            <person name="Peng Y."/>
            <person name="Rokas A."/>
            <person name="Rosa C.A."/>
            <person name="Scheuner C."/>
            <person name="Sibirny A.A."/>
            <person name="Slot J.C."/>
            <person name="Stielow J.B."/>
            <person name="Sun H."/>
            <person name="Kurtzman C.P."/>
            <person name="Blackwell M."/>
            <person name="Grigoriev I.V."/>
            <person name="Jeffries T.W."/>
        </authorList>
    </citation>
    <scope>NUCLEOTIDE SEQUENCE [LARGE SCALE GENOMIC DNA]</scope>
    <source>
        <strain evidence="9 10">DSM 6958</strain>
    </source>
</reference>
<evidence type="ECO:0000256" key="3">
    <source>
        <dbReference type="ARBA" id="ARBA00022670"/>
    </source>
</evidence>
<accession>A0A1E3PMP0</accession>
<evidence type="ECO:0000313" key="10">
    <source>
        <dbReference type="Proteomes" id="UP000095009"/>
    </source>
</evidence>
<evidence type="ECO:0000259" key="8">
    <source>
        <dbReference type="PROSITE" id="PS50235"/>
    </source>
</evidence>
<organism evidence="9 10">
    <name type="scientific">Nadsonia fulvescens var. elongata DSM 6958</name>
    <dbReference type="NCBI Taxonomy" id="857566"/>
    <lineage>
        <taxon>Eukaryota</taxon>
        <taxon>Fungi</taxon>
        <taxon>Dikarya</taxon>
        <taxon>Ascomycota</taxon>
        <taxon>Saccharomycotina</taxon>
        <taxon>Dipodascomycetes</taxon>
        <taxon>Dipodascales</taxon>
        <taxon>Dipodascales incertae sedis</taxon>
        <taxon>Nadsonia</taxon>
    </lineage>
</organism>
<comment type="catalytic activity">
    <reaction evidence="1">
        <text>Thiol-dependent hydrolysis of ester, thioester, amide, peptide and isopeptide bonds formed by the C-terminal Gly of ubiquitin (a 76-residue protein attached to proteins as an intracellular targeting signal).</text>
        <dbReference type="EC" id="3.4.19.12"/>
    </reaction>
</comment>
<evidence type="ECO:0000256" key="7">
    <source>
        <dbReference type="SAM" id="Coils"/>
    </source>
</evidence>
<evidence type="ECO:0000313" key="9">
    <source>
        <dbReference type="EMBL" id="ODQ66689.1"/>
    </source>
</evidence>
<dbReference type="PROSITE" id="PS50235">
    <property type="entry name" value="USP_3"/>
    <property type="match status" value="1"/>
</dbReference>
<dbReference type="InterPro" id="IPR038765">
    <property type="entry name" value="Papain-like_cys_pep_sf"/>
</dbReference>
<dbReference type="InterPro" id="IPR001394">
    <property type="entry name" value="Peptidase_C19_UCH"/>
</dbReference>
<dbReference type="GO" id="GO:0016579">
    <property type="term" value="P:protein deubiquitination"/>
    <property type="evidence" value="ECO:0007669"/>
    <property type="project" value="InterPro"/>
</dbReference>
<keyword evidence="10" id="KW-1185">Reference proteome</keyword>
<dbReference type="PROSITE" id="PS00972">
    <property type="entry name" value="USP_1"/>
    <property type="match status" value="1"/>
</dbReference>
<dbReference type="GO" id="GO:0070628">
    <property type="term" value="F:proteasome binding"/>
    <property type="evidence" value="ECO:0007669"/>
    <property type="project" value="TreeGrafter"/>
</dbReference>
<evidence type="ECO:0000256" key="2">
    <source>
        <dbReference type="ARBA" id="ARBA00012759"/>
    </source>
</evidence>
<dbReference type="Pfam" id="PF13446">
    <property type="entry name" value="RPT"/>
    <property type="match status" value="4"/>
</dbReference>
<feature type="coiled-coil region" evidence="7">
    <location>
        <begin position="671"/>
        <end position="698"/>
    </location>
</feature>
<dbReference type="InterPro" id="IPR025305">
    <property type="entry name" value="UCH_repeat_domain"/>
</dbReference>
<dbReference type="OrthoDB" id="2420415at2759"/>
<sequence>MKIFGNLKLNGGMNLLYDILRCRGYFITQRDMRFVSSSEYSFYETLGAVEDMSDNLILECYNAQVFSDSKHSHHYMDALREISQSRQSDHLTMNVMQFLSLGAATTNDVKEAYACFDLVEDDEATDQFIVDMYLDAIKARPSKEAFFQNALKVITGTRKSDFLQSVLDREMMDISTSYGVLRCSENATDEEIIKSYESLILSHDFTKVQMAVINKAILNVGKVRTSALILTFISDMNQVEINVDDAYEFFGLSRSDDDESIITIASIRINDTPDQIIEIRRALKAIANDKNSTAIENYLQAGSVNTKAQGGNKELEPRGLHNIGNTCYLNSLLQYYFSIKPLREAILEFESSDQKESLSNEAIQKKRLGSLPVTISNVQKGQEFIRQLSILFQELISSKDSVVIPTKELAYLALSTRDQGFEFLENLSANQNTGNVSEDIKKEVKSQASLIEVPVNMTVDVMEVAVTPTRSPADTLVNELSDHELESSEATKSPSVSQKRESEINLVLFGRQQDVTECIENVLFQIEAAYKPERFDESGEQIDFIKRLFYGTTVQTIQPLVPDTVTRDVNSKRREKTEWFSNLLVNVADGPRDIYDALDSYFQDEILELSEGKIKRSLAVSNLPSLLQIQVQRVQYDAVLQEAFKSEALLQYDEIIYLDRYMAENMKDTKMQQKRSEVQSWRAEITKLKARKKSLLEIKHNNMSFKDSLIVTRNWLNNNKDSLLKDENVSVSERTISVIDAEITKITKELTYINETIEDLETKINTQFADPSCQKLGYKIQAVFIHSGKVDFGHYWTYIKDFKTDTWRKYNDEKIDIVDRQEVFDVDMNRKPVPTPYYLVFVKEDLVDEFIAPLCRVVEPDEMVVDTDVDGEIDVKGEMDVDGETDASLNTEQGPLSEVIDDISIGDDNNNETTILHPEKLDEISKS</sequence>
<dbReference type="GO" id="GO:0061136">
    <property type="term" value="P:regulation of proteasomal protein catabolic process"/>
    <property type="evidence" value="ECO:0007669"/>
    <property type="project" value="TreeGrafter"/>
</dbReference>
<keyword evidence="4" id="KW-0833">Ubl conjugation pathway</keyword>
<dbReference type="STRING" id="857566.A0A1E3PMP0"/>
<dbReference type="InterPro" id="IPR044635">
    <property type="entry name" value="UBP14-like"/>
</dbReference>
<dbReference type="Proteomes" id="UP000095009">
    <property type="component" value="Unassembled WGS sequence"/>
</dbReference>
<protein>
    <recommendedName>
        <fullName evidence="2">ubiquitinyl hydrolase 1</fullName>
        <ecNumber evidence="2">3.4.19.12</ecNumber>
    </recommendedName>
</protein>
<dbReference type="GO" id="GO:0004843">
    <property type="term" value="F:cysteine-type deubiquitinase activity"/>
    <property type="evidence" value="ECO:0007669"/>
    <property type="project" value="UniProtKB-EC"/>
</dbReference>
<dbReference type="CDD" id="cd02666">
    <property type="entry name" value="Peptidase_C19J"/>
    <property type="match status" value="1"/>
</dbReference>
<dbReference type="SUPFAM" id="SSF54001">
    <property type="entry name" value="Cysteine proteinases"/>
    <property type="match status" value="1"/>
</dbReference>
<dbReference type="InterPro" id="IPR028889">
    <property type="entry name" value="USP"/>
</dbReference>
<dbReference type="PANTHER" id="PTHR43982:SF6">
    <property type="entry name" value="UBIQUITIN CARBOXYL-TERMINAL HYDROLASE 2-RELATED"/>
    <property type="match status" value="1"/>
</dbReference>
<dbReference type="Pfam" id="PF00443">
    <property type="entry name" value="UCH"/>
    <property type="match status" value="1"/>
</dbReference>
<evidence type="ECO:0000256" key="1">
    <source>
        <dbReference type="ARBA" id="ARBA00000707"/>
    </source>
</evidence>
<evidence type="ECO:0000256" key="5">
    <source>
        <dbReference type="ARBA" id="ARBA00022801"/>
    </source>
</evidence>
<dbReference type="EMBL" id="KV454408">
    <property type="protein sequence ID" value="ODQ66689.1"/>
    <property type="molecule type" value="Genomic_DNA"/>
</dbReference>
<evidence type="ECO:0000256" key="6">
    <source>
        <dbReference type="ARBA" id="ARBA00022807"/>
    </source>
</evidence>
<proteinExistence type="predicted"/>
<feature type="domain" description="USP" evidence="8">
    <location>
        <begin position="318"/>
        <end position="844"/>
    </location>
</feature>
<dbReference type="EC" id="3.4.19.12" evidence="2"/>
<name>A0A1E3PMP0_9ASCO</name>
<gene>
    <name evidence="9" type="ORF">NADFUDRAFT_57578</name>
</gene>
<keyword evidence="3" id="KW-0645">Protease</keyword>
<keyword evidence="6" id="KW-0788">Thiol protease</keyword>